<evidence type="ECO:0000313" key="4">
    <source>
        <dbReference type="EMBL" id="KAH7968242.1"/>
    </source>
</evidence>
<sequence>MRREACARLEPSGGDVWSLISKKGNYRYFFQRSCQEFGTDAVSEGISDDNEILPVWEGKIFAMVEPID</sequence>
<organism evidence="4 5">
    <name type="scientific">Rhipicephalus sanguineus</name>
    <name type="common">Brown dog tick</name>
    <name type="synonym">Ixodes sanguineus</name>
    <dbReference type="NCBI Taxonomy" id="34632"/>
    <lineage>
        <taxon>Eukaryota</taxon>
        <taxon>Metazoa</taxon>
        <taxon>Ecdysozoa</taxon>
        <taxon>Arthropoda</taxon>
        <taxon>Chelicerata</taxon>
        <taxon>Arachnida</taxon>
        <taxon>Acari</taxon>
        <taxon>Parasitiformes</taxon>
        <taxon>Ixodida</taxon>
        <taxon>Ixodoidea</taxon>
        <taxon>Ixodidae</taxon>
        <taxon>Rhipicephalinae</taxon>
        <taxon>Rhipicephalus</taxon>
        <taxon>Rhipicephalus</taxon>
    </lineage>
</organism>
<evidence type="ECO:0000313" key="5">
    <source>
        <dbReference type="Proteomes" id="UP000821837"/>
    </source>
</evidence>
<reference evidence="4" key="1">
    <citation type="journal article" date="2020" name="Cell">
        <title>Large-Scale Comparative Analyses of Tick Genomes Elucidate Their Genetic Diversity and Vector Capacities.</title>
        <authorList>
            <consortium name="Tick Genome and Microbiome Consortium (TIGMIC)"/>
            <person name="Jia N."/>
            <person name="Wang J."/>
            <person name="Shi W."/>
            <person name="Du L."/>
            <person name="Sun Y."/>
            <person name="Zhan W."/>
            <person name="Jiang J.F."/>
            <person name="Wang Q."/>
            <person name="Zhang B."/>
            <person name="Ji P."/>
            <person name="Bell-Sakyi L."/>
            <person name="Cui X.M."/>
            <person name="Yuan T.T."/>
            <person name="Jiang B.G."/>
            <person name="Yang W.F."/>
            <person name="Lam T.T."/>
            <person name="Chang Q.C."/>
            <person name="Ding S.J."/>
            <person name="Wang X.J."/>
            <person name="Zhu J.G."/>
            <person name="Ruan X.D."/>
            <person name="Zhao L."/>
            <person name="Wei J.T."/>
            <person name="Ye R.Z."/>
            <person name="Que T.C."/>
            <person name="Du C.H."/>
            <person name="Zhou Y.H."/>
            <person name="Cheng J.X."/>
            <person name="Dai P.F."/>
            <person name="Guo W.B."/>
            <person name="Han X.H."/>
            <person name="Huang E.J."/>
            <person name="Li L.F."/>
            <person name="Wei W."/>
            <person name="Gao Y.C."/>
            <person name="Liu J.Z."/>
            <person name="Shao H.Z."/>
            <person name="Wang X."/>
            <person name="Wang C.C."/>
            <person name="Yang T.C."/>
            <person name="Huo Q.B."/>
            <person name="Li W."/>
            <person name="Chen H.Y."/>
            <person name="Chen S.E."/>
            <person name="Zhou L.G."/>
            <person name="Ni X.B."/>
            <person name="Tian J.H."/>
            <person name="Sheng Y."/>
            <person name="Liu T."/>
            <person name="Pan Y.S."/>
            <person name="Xia L.Y."/>
            <person name="Li J."/>
            <person name="Zhao F."/>
            <person name="Cao W.C."/>
        </authorList>
    </citation>
    <scope>NUCLEOTIDE SEQUENCE</scope>
    <source>
        <strain evidence="4">Rsan-2018</strain>
    </source>
</reference>
<dbReference type="Gene3D" id="2.40.240.130">
    <property type="match status" value="1"/>
</dbReference>
<dbReference type="GO" id="GO:0008013">
    <property type="term" value="F:beta-catenin binding"/>
    <property type="evidence" value="ECO:0007669"/>
    <property type="project" value="TreeGrafter"/>
</dbReference>
<dbReference type="InterPro" id="IPR043581">
    <property type="entry name" value="Axin-like"/>
</dbReference>
<dbReference type="GO" id="GO:0048468">
    <property type="term" value="P:cell development"/>
    <property type="evidence" value="ECO:0007669"/>
    <property type="project" value="TreeGrafter"/>
</dbReference>
<evidence type="ECO:0000256" key="1">
    <source>
        <dbReference type="ARBA" id="ARBA00022687"/>
    </source>
</evidence>
<dbReference type="GO" id="GO:0031625">
    <property type="term" value="F:ubiquitin protein ligase binding"/>
    <property type="evidence" value="ECO:0007669"/>
    <property type="project" value="TreeGrafter"/>
</dbReference>
<feature type="domain" description="DIX" evidence="3">
    <location>
        <begin position="1"/>
        <end position="68"/>
    </location>
</feature>
<dbReference type="Pfam" id="PF00778">
    <property type="entry name" value="DIX"/>
    <property type="match status" value="1"/>
</dbReference>
<dbReference type="AlphaFoldDB" id="A0A9D4Q5D7"/>
<dbReference type="InterPro" id="IPR029071">
    <property type="entry name" value="Ubiquitin-like_domsf"/>
</dbReference>
<dbReference type="InterPro" id="IPR001158">
    <property type="entry name" value="DIX"/>
</dbReference>
<dbReference type="SUPFAM" id="SSF54236">
    <property type="entry name" value="Ubiquitin-like"/>
    <property type="match status" value="1"/>
</dbReference>
<accession>A0A9D4Q5D7</accession>
<dbReference type="VEuPathDB" id="VectorBase:RSAN_038577"/>
<dbReference type="GO" id="GO:0090090">
    <property type="term" value="P:negative regulation of canonical Wnt signaling pathway"/>
    <property type="evidence" value="ECO:0007669"/>
    <property type="project" value="InterPro"/>
</dbReference>
<reference evidence="4" key="2">
    <citation type="submission" date="2021-09" db="EMBL/GenBank/DDBJ databases">
        <authorList>
            <person name="Jia N."/>
            <person name="Wang J."/>
            <person name="Shi W."/>
            <person name="Du L."/>
            <person name="Sun Y."/>
            <person name="Zhan W."/>
            <person name="Jiang J."/>
            <person name="Wang Q."/>
            <person name="Zhang B."/>
            <person name="Ji P."/>
            <person name="Sakyi L.B."/>
            <person name="Cui X."/>
            <person name="Yuan T."/>
            <person name="Jiang B."/>
            <person name="Yang W."/>
            <person name="Lam T.T.-Y."/>
            <person name="Chang Q."/>
            <person name="Ding S."/>
            <person name="Wang X."/>
            <person name="Zhu J."/>
            <person name="Ruan X."/>
            <person name="Zhao L."/>
            <person name="Wei J."/>
            <person name="Que T."/>
            <person name="Du C."/>
            <person name="Cheng J."/>
            <person name="Dai P."/>
            <person name="Han X."/>
            <person name="Huang E."/>
            <person name="Gao Y."/>
            <person name="Liu J."/>
            <person name="Shao H."/>
            <person name="Ye R."/>
            <person name="Li L."/>
            <person name="Wei W."/>
            <person name="Wang X."/>
            <person name="Wang C."/>
            <person name="Huo Q."/>
            <person name="Li W."/>
            <person name="Guo W."/>
            <person name="Chen H."/>
            <person name="Chen S."/>
            <person name="Zhou L."/>
            <person name="Zhou L."/>
            <person name="Ni X."/>
            <person name="Tian J."/>
            <person name="Zhou Y."/>
            <person name="Sheng Y."/>
            <person name="Liu T."/>
            <person name="Pan Y."/>
            <person name="Xia L."/>
            <person name="Li J."/>
            <person name="Zhao F."/>
            <person name="Cao W."/>
        </authorList>
    </citation>
    <scope>NUCLEOTIDE SEQUENCE</scope>
    <source>
        <strain evidence="4">Rsan-2018</strain>
        <tissue evidence="4">Larvae</tissue>
    </source>
</reference>
<dbReference type="InterPro" id="IPR038207">
    <property type="entry name" value="DIX_dom_sf"/>
</dbReference>
<dbReference type="GO" id="GO:0032436">
    <property type="term" value="P:positive regulation of proteasomal ubiquitin-dependent protein catabolic process"/>
    <property type="evidence" value="ECO:0007669"/>
    <property type="project" value="TreeGrafter"/>
</dbReference>
<dbReference type="GO" id="GO:0019901">
    <property type="term" value="F:protein kinase binding"/>
    <property type="evidence" value="ECO:0007669"/>
    <property type="project" value="TreeGrafter"/>
</dbReference>
<comment type="caution">
    <text evidence="4">The sequence shown here is derived from an EMBL/GenBank/DDBJ whole genome shotgun (WGS) entry which is preliminary data.</text>
</comment>
<protein>
    <recommendedName>
        <fullName evidence="3">DIX domain-containing protein</fullName>
    </recommendedName>
</protein>
<dbReference type="GO" id="GO:0060090">
    <property type="term" value="F:molecular adaptor activity"/>
    <property type="evidence" value="ECO:0007669"/>
    <property type="project" value="TreeGrafter"/>
</dbReference>
<dbReference type="GO" id="GO:0005634">
    <property type="term" value="C:nucleus"/>
    <property type="evidence" value="ECO:0007669"/>
    <property type="project" value="TreeGrafter"/>
</dbReference>
<dbReference type="PROSITE" id="PS50841">
    <property type="entry name" value="DIX"/>
    <property type="match status" value="1"/>
</dbReference>
<evidence type="ECO:0000259" key="3">
    <source>
        <dbReference type="PROSITE" id="PS50841"/>
    </source>
</evidence>
<evidence type="ECO:0000256" key="2">
    <source>
        <dbReference type="PROSITE-ProRule" id="PRU00069"/>
    </source>
</evidence>
<proteinExistence type="predicted"/>
<dbReference type="PANTHER" id="PTHR46102:SF2">
    <property type="entry name" value="AXIN"/>
    <property type="match status" value="1"/>
</dbReference>
<dbReference type="EMBL" id="JABSTV010001248">
    <property type="protein sequence ID" value="KAH7968242.1"/>
    <property type="molecule type" value="Genomic_DNA"/>
</dbReference>
<keyword evidence="1 2" id="KW-0879">Wnt signaling pathway</keyword>
<dbReference type="Proteomes" id="UP000821837">
    <property type="component" value="Unassembled WGS sequence"/>
</dbReference>
<dbReference type="GO" id="GO:0030877">
    <property type="term" value="C:beta-catenin destruction complex"/>
    <property type="evidence" value="ECO:0007669"/>
    <property type="project" value="TreeGrafter"/>
</dbReference>
<gene>
    <name evidence="4" type="ORF">HPB52_007173</name>
</gene>
<name>A0A9D4Q5D7_RHISA</name>
<dbReference type="PANTHER" id="PTHR46102">
    <property type="entry name" value="AXIN"/>
    <property type="match status" value="1"/>
</dbReference>
<dbReference type="GO" id="GO:0005886">
    <property type="term" value="C:plasma membrane"/>
    <property type="evidence" value="ECO:0007669"/>
    <property type="project" value="TreeGrafter"/>
</dbReference>
<keyword evidence="5" id="KW-1185">Reference proteome</keyword>
<dbReference type="GO" id="GO:0016055">
    <property type="term" value="P:Wnt signaling pathway"/>
    <property type="evidence" value="ECO:0007669"/>
    <property type="project" value="UniProtKB-KW"/>
</dbReference>